<dbReference type="OrthoDB" id="2972471at2"/>
<evidence type="ECO:0000313" key="1">
    <source>
        <dbReference type="EMBL" id="OYD59575.1"/>
    </source>
</evidence>
<reference evidence="1 2" key="1">
    <citation type="submission" date="2017-07" db="EMBL/GenBank/DDBJ databases">
        <title>Fictibacillus sp. nov. GDSW-R2A3 Genome sequencing and assembly.</title>
        <authorList>
            <person name="Mayilraj S."/>
        </authorList>
    </citation>
    <scope>NUCLEOTIDE SEQUENCE [LARGE SCALE GENOMIC DNA]</scope>
    <source>
        <strain evidence="1 2">GDSW-R2A3</strain>
    </source>
</reference>
<dbReference type="EMBL" id="NOII01000001">
    <property type="protein sequence ID" value="OYD59575.1"/>
    <property type="molecule type" value="Genomic_DNA"/>
</dbReference>
<dbReference type="RefSeq" id="WP_094251536.1">
    <property type="nucleotide sequence ID" value="NZ_JBHLXL010000001.1"/>
</dbReference>
<accession>A0A235FFR6</accession>
<proteinExistence type="predicted"/>
<organism evidence="1 2">
    <name type="scientific">Fictibacillus aquaticus</name>
    <dbReference type="NCBI Taxonomy" id="2021314"/>
    <lineage>
        <taxon>Bacteria</taxon>
        <taxon>Bacillati</taxon>
        <taxon>Bacillota</taxon>
        <taxon>Bacilli</taxon>
        <taxon>Bacillales</taxon>
        <taxon>Fictibacillaceae</taxon>
        <taxon>Fictibacillus</taxon>
    </lineage>
</organism>
<evidence type="ECO:0000313" key="2">
    <source>
        <dbReference type="Proteomes" id="UP000215059"/>
    </source>
</evidence>
<protein>
    <submittedName>
        <fullName evidence="1">Uncharacterized protein</fullName>
    </submittedName>
</protein>
<gene>
    <name evidence="1" type="ORF">CGZ90_06705</name>
</gene>
<dbReference type="AlphaFoldDB" id="A0A235FFR6"/>
<sequence length="64" mass="7617">MKNNVIDLIRRLDEKQAPEKDLTLIREILELLNEFRNNYPAVTKKAILLRIDQLTDELIIEKKN</sequence>
<name>A0A235FFR6_9BACL</name>
<comment type="caution">
    <text evidence="1">The sequence shown here is derived from an EMBL/GenBank/DDBJ whole genome shotgun (WGS) entry which is preliminary data.</text>
</comment>
<keyword evidence="2" id="KW-1185">Reference proteome</keyword>
<dbReference type="Proteomes" id="UP000215059">
    <property type="component" value="Unassembled WGS sequence"/>
</dbReference>